<organism evidence="2 3">
    <name type="scientific">Phycomyces blakesleeanus (strain ATCC 8743b / DSM 1359 / FGSC 10004 / NBRC 33097 / NRRL 1555)</name>
    <dbReference type="NCBI Taxonomy" id="763407"/>
    <lineage>
        <taxon>Eukaryota</taxon>
        <taxon>Fungi</taxon>
        <taxon>Fungi incertae sedis</taxon>
        <taxon>Mucoromycota</taxon>
        <taxon>Mucoromycotina</taxon>
        <taxon>Mucoromycetes</taxon>
        <taxon>Mucorales</taxon>
        <taxon>Phycomycetaceae</taxon>
        <taxon>Phycomyces</taxon>
    </lineage>
</organism>
<evidence type="ECO:0000313" key="2">
    <source>
        <dbReference type="EMBL" id="OAD71920.1"/>
    </source>
</evidence>
<dbReference type="VEuPathDB" id="FungiDB:PHYBLDRAFT_68795"/>
<dbReference type="RefSeq" id="XP_018289960.1">
    <property type="nucleotide sequence ID" value="XM_018442011.1"/>
</dbReference>
<keyword evidence="3" id="KW-1185">Reference proteome</keyword>
<dbReference type="AlphaFoldDB" id="A0A163DKH2"/>
<gene>
    <name evidence="2" type="ORF">PHYBLDRAFT_68795</name>
</gene>
<feature type="compositionally biased region" description="Basic and acidic residues" evidence="1">
    <location>
        <begin position="8"/>
        <end position="19"/>
    </location>
</feature>
<accession>A0A163DKH2</accession>
<proteinExistence type="predicted"/>
<feature type="region of interest" description="Disordered" evidence="1">
    <location>
        <begin position="1"/>
        <end position="43"/>
    </location>
</feature>
<evidence type="ECO:0000313" key="3">
    <source>
        <dbReference type="Proteomes" id="UP000077315"/>
    </source>
</evidence>
<name>A0A163DKH2_PHYB8</name>
<dbReference type="Proteomes" id="UP000077315">
    <property type="component" value="Unassembled WGS sequence"/>
</dbReference>
<dbReference type="InParanoid" id="A0A163DKH2"/>
<protein>
    <submittedName>
        <fullName evidence="2">Uncharacterized protein</fullName>
    </submittedName>
</protein>
<reference evidence="3" key="1">
    <citation type="submission" date="2015-06" db="EMBL/GenBank/DDBJ databases">
        <title>Expansion of signal transduction pathways in fungi by whole-genome duplication.</title>
        <authorList>
            <consortium name="DOE Joint Genome Institute"/>
            <person name="Corrochano L.M."/>
            <person name="Kuo A."/>
            <person name="Marcet-Houben M."/>
            <person name="Polaino S."/>
            <person name="Salamov A."/>
            <person name="Villalobos J.M."/>
            <person name="Alvarez M.I."/>
            <person name="Avalos J."/>
            <person name="Benito E.P."/>
            <person name="Benoit I."/>
            <person name="Burger G."/>
            <person name="Camino L.P."/>
            <person name="Canovas D."/>
            <person name="Cerda-Olmedo E."/>
            <person name="Cheng J.-F."/>
            <person name="Dominguez A."/>
            <person name="Elias M."/>
            <person name="Eslava A.P."/>
            <person name="Glaser F."/>
            <person name="Grimwood J."/>
            <person name="Gutierrez G."/>
            <person name="Heitman J."/>
            <person name="Henrissat B."/>
            <person name="Iturriaga E.A."/>
            <person name="Lang B.F."/>
            <person name="Lavin J.L."/>
            <person name="Lee S."/>
            <person name="Li W."/>
            <person name="Lindquist E."/>
            <person name="Lopez-Garcia S."/>
            <person name="Luque E.M."/>
            <person name="Marcos A.T."/>
            <person name="Martin J."/>
            <person name="McCluskey K."/>
            <person name="Medina H.R."/>
            <person name="Miralles-Duran A."/>
            <person name="Miyazaki A."/>
            <person name="Munoz-Torres E."/>
            <person name="Oguiza J.A."/>
            <person name="Ohm R."/>
            <person name="Olmedo M."/>
            <person name="Orejas M."/>
            <person name="Ortiz-Castellanos L."/>
            <person name="Pisabarro A.G."/>
            <person name="Rodriguez-Romero J."/>
            <person name="Ruiz-Herrera J."/>
            <person name="Ruiz-Vazquez R."/>
            <person name="Sanz C."/>
            <person name="Schackwitz W."/>
            <person name="Schmutz J."/>
            <person name="Shahriari M."/>
            <person name="Shelest E."/>
            <person name="Silva-Franco F."/>
            <person name="Soanes D."/>
            <person name="Syed K."/>
            <person name="Tagua V.G."/>
            <person name="Talbot N.J."/>
            <person name="Thon M."/>
            <person name="De vries R.P."/>
            <person name="Wiebenga A."/>
            <person name="Yadav J.S."/>
            <person name="Braun E.L."/>
            <person name="Baker S."/>
            <person name="Garre V."/>
            <person name="Horwitz B."/>
            <person name="Torres-Martinez S."/>
            <person name="Idnurm A."/>
            <person name="Herrera-Estrella A."/>
            <person name="Gabaldon T."/>
            <person name="Grigoriev I.V."/>
        </authorList>
    </citation>
    <scope>NUCLEOTIDE SEQUENCE [LARGE SCALE GENOMIC DNA]</scope>
    <source>
        <strain evidence="3">NRRL 1555(-)</strain>
    </source>
</reference>
<dbReference type="EMBL" id="KV440984">
    <property type="protein sequence ID" value="OAD71920.1"/>
    <property type="molecule type" value="Genomic_DNA"/>
</dbReference>
<sequence length="352" mass="40690">MGLENELDAWKSHPDKQEENSTILNEQDLFKSGPPKRYPSISSYSSIPDYIPIPSRFRQPYTDPKKKALKIPPAYLYNKSDIVPHPNDSLEKLTQKACLISQALNEGWYLAPLVYMHGNTMLDSNTSYSSTGLTSEEQEQVKKWNSGIAMPTFNKDEVASVTQKSVLDDSASKRCLKALQCLYKSDDLDMRHLVLFNRKYTILRPLLSAMVKILDKEDSFKIKYSKITDLISAECQAMDLLVRSYDTYKQQLCTRIRQQTKDLDYVKNMMMSRKYNMGIFTERKRKMGNNYSLLDYEDEDFDYMSELYTKDTPIKPPSYKDLADTSSSLSVGKIARNEIPYDEILKNKKPRI</sequence>
<dbReference type="GeneID" id="29002917"/>
<evidence type="ECO:0000256" key="1">
    <source>
        <dbReference type="SAM" id="MobiDB-lite"/>
    </source>
</evidence>